<dbReference type="PRINTS" id="PR00411">
    <property type="entry name" value="PNDRDTASEI"/>
</dbReference>
<dbReference type="PRINTS" id="PR00368">
    <property type="entry name" value="FADPNR"/>
</dbReference>
<dbReference type="InterPro" id="IPR050982">
    <property type="entry name" value="Auxin_biosynth/cation_transpt"/>
</dbReference>
<accession>A0ABS1I4R1</accession>
<keyword evidence="1" id="KW-0560">Oxidoreductase</keyword>
<sequence>MPECAGSRNLTPLPGDPEMTSLPIIVIGAGPVGLAAAAHLLDHGLEPLVLEAAPDIAAHVRDWAQVQLFSPWRYNIDQATRALLEASGWQAPPPDGLPTGGELVDRYLRPLAALPPIAARLRLNHRVTAISRQGVDKVKTAGRAATPFVVRVATLAGDTELLASAVLDASGTWSTPNPMGANGLPAIGETTNAARIAYGIPDVLGAARARYAGKRVLVIGAGHSAANALLDLATLGEEQPGTGVVWAVRGSDDLRRVFGGGDGDALHARGALGTALRRRQESGAIELITGFRAAAVVAEDGRLAVEDGGGRRIAGIDEIIVATGQRPDLAPLRELRLRLDPWLECAAALGPLIDPNLHSCGTVRPHGVRELTHPEPGFYTVGVKSYGRAPTFLMATGYEQVRSIAAFLAGDLDAAHAVKLDLPETGVCSSDLPSAAATQQDTGYCGVPAPAASCCAPEPVLVAPGQAGGCCGPHAP</sequence>
<evidence type="ECO:0000313" key="3">
    <source>
        <dbReference type="Proteomes" id="UP000654452"/>
    </source>
</evidence>
<organism evidence="2 3">
    <name type="scientific">Azospirillum aestuarii</name>
    <dbReference type="NCBI Taxonomy" id="2802052"/>
    <lineage>
        <taxon>Bacteria</taxon>
        <taxon>Pseudomonadati</taxon>
        <taxon>Pseudomonadota</taxon>
        <taxon>Alphaproteobacteria</taxon>
        <taxon>Rhodospirillales</taxon>
        <taxon>Azospirillaceae</taxon>
        <taxon>Azospirillum</taxon>
    </lineage>
</organism>
<evidence type="ECO:0000313" key="2">
    <source>
        <dbReference type="EMBL" id="MBK4722045.1"/>
    </source>
</evidence>
<dbReference type="SUPFAM" id="SSF51905">
    <property type="entry name" value="FAD/NAD(P)-binding domain"/>
    <property type="match status" value="1"/>
</dbReference>
<gene>
    <name evidence="2" type="ORF">JJL56_24635</name>
</gene>
<dbReference type="PANTHER" id="PTHR43539">
    <property type="entry name" value="FLAVIN-BINDING MONOOXYGENASE-LIKE PROTEIN (AFU_ORTHOLOGUE AFUA_4G09220)"/>
    <property type="match status" value="1"/>
</dbReference>
<dbReference type="InterPro" id="IPR036188">
    <property type="entry name" value="FAD/NAD-bd_sf"/>
</dbReference>
<comment type="caution">
    <text evidence="2">The sequence shown here is derived from an EMBL/GenBank/DDBJ whole genome shotgun (WGS) entry which is preliminary data.</text>
</comment>
<dbReference type="Proteomes" id="UP000654452">
    <property type="component" value="Unassembled WGS sequence"/>
</dbReference>
<reference evidence="2 3" key="1">
    <citation type="submission" date="2021-01" db="EMBL/GenBank/DDBJ databases">
        <title>Azospirillum sp. YIM DDC1 draft genome.</title>
        <authorList>
            <person name="Wang Y.-X."/>
        </authorList>
    </citation>
    <scope>NUCLEOTIDE SEQUENCE [LARGE SCALE GENOMIC DNA]</scope>
    <source>
        <strain evidence="2 3">YIM DDC1</strain>
    </source>
</reference>
<name>A0ABS1I4R1_9PROT</name>
<proteinExistence type="predicted"/>
<dbReference type="Pfam" id="PF13738">
    <property type="entry name" value="Pyr_redox_3"/>
    <property type="match status" value="1"/>
</dbReference>
<dbReference type="Gene3D" id="3.50.50.60">
    <property type="entry name" value="FAD/NAD(P)-binding domain"/>
    <property type="match status" value="1"/>
</dbReference>
<keyword evidence="3" id="KW-1185">Reference proteome</keyword>
<evidence type="ECO:0000256" key="1">
    <source>
        <dbReference type="ARBA" id="ARBA00023002"/>
    </source>
</evidence>
<protein>
    <submittedName>
        <fullName evidence="2">NAD(P)-binding domain-containing protein</fullName>
    </submittedName>
</protein>
<dbReference type="EMBL" id="JAEPIV010000020">
    <property type="protein sequence ID" value="MBK4722045.1"/>
    <property type="molecule type" value="Genomic_DNA"/>
</dbReference>
<dbReference type="PANTHER" id="PTHR43539:SF78">
    <property type="entry name" value="FLAVIN-CONTAINING MONOOXYGENASE"/>
    <property type="match status" value="1"/>
</dbReference>